<dbReference type="Proteomes" id="UP001066276">
    <property type="component" value="Chromosome 7"/>
</dbReference>
<protein>
    <submittedName>
        <fullName evidence="1">Uncharacterized protein</fullName>
    </submittedName>
</protein>
<sequence>MSSSPVQAYVGRRARRQRAHSAYVLRSRLITASMCYFLEVVCGARRERRSQDQWGCGWALRGPHRVRVRGARFAVVLYSNVREPIDVL</sequence>
<gene>
    <name evidence="1" type="ORF">NDU88_005818</name>
</gene>
<reference evidence="1" key="1">
    <citation type="journal article" date="2022" name="bioRxiv">
        <title>Sequencing and chromosome-scale assembly of the giantPleurodeles waltlgenome.</title>
        <authorList>
            <person name="Brown T."/>
            <person name="Elewa A."/>
            <person name="Iarovenko S."/>
            <person name="Subramanian E."/>
            <person name="Araus A.J."/>
            <person name="Petzold A."/>
            <person name="Susuki M."/>
            <person name="Suzuki K.-i.T."/>
            <person name="Hayashi T."/>
            <person name="Toyoda A."/>
            <person name="Oliveira C."/>
            <person name="Osipova E."/>
            <person name="Leigh N.D."/>
            <person name="Simon A."/>
            <person name="Yun M.H."/>
        </authorList>
    </citation>
    <scope>NUCLEOTIDE SEQUENCE</scope>
    <source>
        <strain evidence="1">20211129_DDA</strain>
        <tissue evidence="1">Liver</tissue>
    </source>
</reference>
<evidence type="ECO:0000313" key="1">
    <source>
        <dbReference type="EMBL" id="KAJ1127416.1"/>
    </source>
</evidence>
<dbReference type="AlphaFoldDB" id="A0AAV7PGI0"/>
<name>A0AAV7PGI0_PLEWA</name>
<proteinExistence type="predicted"/>
<comment type="caution">
    <text evidence="1">The sequence shown here is derived from an EMBL/GenBank/DDBJ whole genome shotgun (WGS) entry which is preliminary data.</text>
</comment>
<dbReference type="EMBL" id="JANPWB010000011">
    <property type="protein sequence ID" value="KAJ1127416.1"/>
    <property type="molecule type" value="Genomic_DNA"/>
</dbReference>
<organism evidence="1 2">
    <name type="scientific">Pleurodeles waltl</name>
    <name type="common">Iberian ribbed newt</name>
    <dbReference type="NCBI Taxonomy" id="8319"/>
    <lineage>
        <taxon>Eukaryota</taxon>
        <taxon>Metazoa</taxon>
        <taxon>Chordata</taxon>
        <taxon>Craniata</taxon>
        <taxon>Vertebrata</taxon>
        <taxon>Euteleostomi</taxon>
        <taxon>Amphibia</taxon>
        <taxon>Batrachia</taxon>
        <taxon>Caudata</taxon>
        <taxon>Salamandroidea</taxon>
        <taxon>Salamandridae</taxon>
        <taxon>Pleurodelinae</taxon>
        <taxon>Pleurodeles</taxon>
    </lineage>
</organism>
<keyword evidence="2" id="KW-1185">Reference proteome</keyword>
<accession>A0AAV7PGI0</accession>
<evidence type="ECO:0000313" key="2">
    <source>
        <dbReference type="Proteomes" id="UP001066276"/>
    </source>
</evidence>